<keyword evidence="6 11" id="KW-1133">Transmembrane helix</keyword>
<organism evidence="12 13">
    <name type="scientific">Vanessa tameamea</name>
    <name type="common">Kamehameha butterfly</name>
    <dbReference type="NCBI Taxonomy" id="334116"/>
    <lineage>
        <taxon>Eukaryota</taxon>
        <taxon>Metazoa</taxon>
        <taxon>Ecdysozoa</taxon>
        <taxon>Arthropoda</taxon>
        <taxon>Hexapoda</taxon>
        <taxon>Insecta</taxon>
        <taxon>Pterygota</taxon>
        <taxon>Neoptera</taxon>
        <taxon>Endopterygota</taxon>
        <taxon>Lepidoptera</taxon>
        <taxon>Glossata</taxon>
        <taxon>Ditrysia</taxon>
        <taxon>Papilionoidea</taxon>
        <taxon>Nymphalidae</taxon>
        <taxon>Nymphalinae</taxon>
        <taxon>Vanessa</taxon>
    </lineage>
</organism>
<evidence type="ECO:0000256" key="7">
    <source>
        <dbReference type="ARBA" id="ARBA00023128"/>
    </source>
</evidence>
<comment type="subcellular location">
    <subcellularLocation>
        <location evidence="1">Mitochondrion inner membrane</location>
        <topology evidence="1">Multi-pass membrane protein</topology>
        <orientation evidence="1">Matrix side</orientation>
    </subcellularLocation>
</comment>
<dbReference type="AlphaFoldDB" id="A0A8B8IAS6"/>
<evidence type="ECO:0000256" key="6">
    <source>
        <dbReference type="ARBA" id="ARBA00022989"/>
    </source>
</evidence>
<evidence type="ECO:0000313" key="13">
    <source>
        <dbReference type="RefSeq" id="XP_026494183.2"/>
    </source>
</evidence>
<dbReference type="GO" id="GO:0045271">
    <property type="term" value="C:respiratory chain complex I"/>
    <property type="evidence" value="ECO:0007669"/>
    <property type="project" value="InterPro"/>
</dbReference>
<evidence type="ECO:0000256" key="8">
    <source>
        <dbReference type="ARBA" id="ARBA00023136"/>
    </source>
</evidence>
<accession>A0A8B8IAS6</accession>
<feature type="transmembrane region" description="Helical" evidence="11">
    <location>
        <begin position="35"/>
        <end position="52"/>
    </location>
</feature>
<evidence type="ECO:0000256" key="2">
    <source>
        <dbReference type="ARBA" id="ARBA00008699"/>
    </source>
</evidence>
<keyword evidence="5" id="KW-0999">Mitochondrion inner membrane</keyword>
<name>A0A8B8IAS6_VANTA</name>
<comment type="similarity">
    <text evidence="2">Belongs to the complex I NDUFA11 subunit family.</text>
</comment>
<evidence type="ECO:0000256" key="9">
    <source>
        <dbReference type="ARBA" id="ARBA00030608"/>
    </source>
</evidence>
<evidence type="ECO:0000256" key="10">
    <source>
        <dbReference type="ARBA" id="ARBA00031497"/>
    </source>
</evidence>
<gene>
    <name evidence="13" type="primary">LOC113399306</name>
</gene>
<dbReference type="RefSeq" id="XP_026494183.2">
    <property type="nucleotide sequence ID" value="XM_026638398.2"/>
</dbReference>
<dbReference type="InterPro" id="IPR039205">
    <property type="entry name" value="NDUFA11"/>
</dbReference>
<dbReference type="PANTHER" id="PTHR21382:SF1">
    <property type="entry name" value="NADH DEHYDROGENASE [UBIQUINONE] 1 ALPHA SUBCOMPLEX SUBUNIT 11"/>
    <property type="match status" value="1"/>
</dbReference>
<evidence type="ECO:0000256" key="11">
    <source>
        <dbReference type="SAM" id="Phobius"/>
    </source>
</evidence>
<dbReference type="GeneID" id="113399306"/>
<evidence type="ECO:0000256" key="3">
    <source>
        <dbReference type="ARBA" id="ARBA00018191"/>
    </source>
</evidence>
<keyword evidence="4 11" id="KW-0812">Transmembrane</keyword>
<dbReference type="PANTHER" id="PTHR21382">
    <property type="entry name" value="NADH-UBIQUINONE OXIDOREDUCTASE SUBUNIT"/>
    <property type="match status" value="1"/>
</dbReference>
<protein>
    <recommendedName>
        <fullName evidence="3">NADH dehydrogenase [ubiquinone] 1 alpha subcomplex subunit 11</fullName>
    </recommendedName>
    <alternativeName>
        <fullName evidence="9">Complex I-B14.7</fullName>
    </alternativeName>
    <alternativeName>
        <fullName evidence="10">NADH-ubiquinone oxidoreductase subunit B14.7</fullName>
    </alternativeName>
</protein>
<evidence type="ECO:0000256" key="5">
    <source>
        <dbReference type="ARBA" id="ARBA00022792"/>
    </source>
</evidence>
<evidence type="ECO:0000256" key="1">
    <source>
        <dbReference type="ARBA" id="ARBA00004292"/>
    </source>
</evidence>
<feature type="transmembrane region" description="Helical" evidence="11">
    <location>
        <begin position="94"/>
        <end position="113"/>
    </location>
</feature>
<dbReference type="OrthoDB" id="1913277at2759"/>
<feature type="transmembrane region" description="Helical" evidence="11">
    <location>
        <begin position="64"/>
        <end position="82"/>
    </location>
</feature>
<evidence type="ECO:0000256" key="4">
    <source>
        <dbReference type="ARBA" id="ARBA00022692"/>
    </source>
</evidence>
<dbReference type="GO" id="GO:0006120">
    <property type="term" value="P:mitochondrial electron transport, NADH to ubiquinone"/>
    <property type="evidence" value="ECO:0007669"/>
    <property type="project" value="InterPro"/>
</dbReference>
<reference evidence="13" key="1">
    <citation type="submission" date="2025-08" db="UniProtKB">
        <authorList>
            <consortium name="RefSeq"/>
        </authorList>
    </citation>
    <scope>IDENTIFICATION</scope>
    <source>
        <tissue evidence="13">Whole body</tissue>
    </source>
</reference>
<dbReference type="Proteomes" id="UP001652626">
    <property type="component" value="Chromosome 19"/>
</dbReference>
<keyword evidence="7" id="KW-0496">Mitochondrion</keyword>
<dbReference type="GO" id="GO:0005743">
    <property type="term" value="C:mitochondrial inner membrane"/>
    <property type="evidence" value="ECO:0007669"/>
    <property type="project" value="UniProtKB-SubCell"/>
</dbReference>
<dbReference type="Pfam" id="PF02466">
    <property type="entry name" value="Tim17"/>
    <property type="match status" value="1"/>
</dbReference>
<keyword evidence="8 11" id="KW-0472">Membrane</keyword>
<proteinExistence type="inferred from homology"/>
<keyword evidence="12" id="KW-1185">Reference proteome</keyword>
<sequence length="182" mass="20013">MSCECQDRVKRKYYRYYDTPDGCDVFKKILVTSRYGAIAGLILSTYDVLMYSHAVGLGPIMRRYAYHTVPLAMMGATFAGVANGVQLLRQKDDILNYFIGGLACGPILAYYLGSNHAVLLGGLGLGIIGMIKKNAIENDYTLVPQVSGHMGTIRSWKHDYTYLADPRDTAKHTCGTKNSPSG</sequence>
<evidence type="ECO:0000313" key="12">
    <source>
        <dbReference type="Proteomes" id="UP001652626"/>
    </source>
</evidence>
<dbReference type="OMA" id="YDTPDGC"/>